<keyword evidence="4 9" id="KW-0479">Metal-binding</keyword>
<dbReference type="Gene3D" id="4.10.1000.40">
    <property type="match status" value="3"/>
</dbReference>
<dbReference type="Pfam" id="PF14608">
    <property type="entry name" value="zf-CCCH_2"/>
    <property type="match status" value="6"/>
</dbReference>
<accession>Q55BM8</accession>
<evidence type="ECO:0000256" key="6">
    <source>
        <dbReference type="ARBA" id="ARBA00022771"/>
    </source>
</evidence>
<evidence type="ECO:0000256" key="3">
    <source>
        <dbReference type="ARBA" id="ARBA00015071"/>
    </source>
</evidence>
<dbReference type="InterPro" id="IPR000571">
    <property type="entry name" value="Znf_CCCH"/>
</dbReference>
<feature type="compositionally biased region" description="Basic and acidic residues" evidence="10">
    <location>
        <begin position="434"/>
        <end position="444"/>
    </location>
</feature>
<evidence type="ECO:0000256" key="5">
    <source>
        <dbReference type="ARBA" id="ARBA00022737"/>
    </source>
</evidence>
<dbReference type="InParanoid" id="Q55BM8"/>
<evidence type="ECO:0000256" key="8">
    <source>
        <dbReference type="ARBA" id="ARBA00023242"/>
    </source>
</evidence>
<sequence length="472" mass="53585">MVKIIKKKKNKKHLVAKKKKKKKEKEMTTLGGYNYTPEIVDTIQNEVKNYLECDNILTEYISVMVRNNKTKEEMANDLSDFIGIDKAGEFAGWLWNYIPSYFESINKQKQINDTTMQQQQQQTAKKPPTQRLILNAVKQAAEDTKNVRVPMTEESLNDSHYDIDNNNNNSNNSSNNTYSNGKKDFIKKDKHNNNNNNNNNSNRKNGNNSNNKQQPNFTITMNDINTGSKKRKNINRDDDDEIDKSNTINDTTDDPVNIPLDLVSPKKSKKERCSYWPLCRNAEACIYHHPTTQCLLFPNCTYGDKCLYIHPSIPCKFGINCTNVDCVYNHPQRPTAPVATPPAMNEIPCRNGFACPNKKTGCGFYHPPPACKFGTSCNMGKACPFGHGKPCLYGLNCVTPNCTFAHHSVEQPIPDCKFGKECTNPKCKFNHTEQREIDKSDMNTDHLSSTLPSTPPKEEPIQTDEIQEPIDV</sequence>
<feature type="region of interest" description="Disordered" evidence="10">
    <location>
        <begin position="434"/>
        <end position="472"/>
    </location>
</feature>
<evidence type="ECO:0000256" key="1">
    <source>
        <dbReference type="ARBA" id="ARBA00004123"/>
    </source>
</evidence>
<feature type="compositionally biased region" description="Polar residues" evidence="10">
    <location>
        <begin position="213"/>
        <end position="227"/>
    </location>
</feature>
<feature type="compositionally biased region" description="Low complexity" evidence="10">
    <location>
        <begin position="165"/>
        <end position="176"/>
    </location>
</feature>
<keyword evidence="5" id="KW-0677">Repeat</keyword>
<dbReference type="GO" id="GO:0005634">
    <property type="term" value="C:nucleus"/>
    <property type="evidence" value="ECO:0007669"/>
    <property type="project" value="UniProtKB-SubCell"/>
</dbReference>
<evidence type="ECO:0000256" key="4">
    <source>
        <dbReference type="ARBA" id="ARBA00022723"/>
    </source>
</evidence>
<name>Q55BM8_DICDI</name>
<evidence type="ECO:0000256" key="7">
    <source>
        <dbReference type="ARBA" id="ARBA00022833"/>
    </source>
</evidence>
<reference evidence="12 13" key="1">
    <citation type="journal article" date="2005" name="Nature">
        <title>The genome of the social amoeba Dictyostelium discoideum.</title>
        <authorList>
            <consortium name="The Dictyostelium discoideum Sequencing Consortium"/>
            <person name="Eichinger L."/>
            <person name="Pachebat J.A."/>
            <person name="Glockner G."/>
            <person name="Rajandream M.A."/>
            <person name="Sucgang R."/>
            <person name="Berriman M."/>
            <person name="Song J."/>
            <person name="Olsen R."/>
            <person name="Szafranski K."/>
            <person name="Xu Q."/>
            <person name="Tunggal B."/>
            <person name="Kummerfeld S."/>
            <person name="Madera M."/>
            <person name="Konfortov B.A."/>
            <person name="Rivero F."/>
            <person name="Bankier A.T."/>
            <person name="Lehmann R."/>
            <person name="Hamlin N."/>
            <person name="Davies R."/>
            <person name="Gaudet P."/>
            <person name="Fey P."/>
            <person name="Pilcher K."/>
            <person name="Chen G."/>
            <person name="Saunders D."/>
            <person name="Sodergren E."/>
            <person name="Davis P."/>
            <person name="Kerhornou A."/>
            <person name="Nie X."/>
            <person name="Hall N."/>
            <person name="Anjard C."/>
            <person name="Hemphill L."/>
            <person name="Bason N."/>
            <person name="Farbrother P."/>
            <person name="Desany B."/>
            <person name="Just E."/>
            <person name="Morio T."/>
            <person name="Rost R."/>
            <person name="Churcher C."/>
            <person name="Cooper J."/>
            <person name="Haydock S."/>
            <person name="van Driessche N."/>
            <person name="Cronin A."/>
            <person name="Goodhead I."/>
            <person name="Muzny D."/>
            <person name="Mourier T."/>
            <person name="Pain A."/>
            <person name="Lu M."/>
            <person name="Harper D."/>
            <person name="Lindsay R."/>
            <person name="Hauser H."/>
            <person name="James K."/>
            <person name="Quiles M."/>
            <person name="Madan Babu M."/>
            <person name="Saito T."/>
            <person name="Buchrieser C."/>
            <person name="Wardroper A."/>
            <person name="Felder M."/>
            <person name="Thangavelu M."/>
            <person name="Johnson D."/>
            <person name="Knights A."/>
            <person name="Loulseged H."/>
            <person name="Mungall K."/>
            <person name="Oliver K."/>
            <person name="Price C."/>
            <person name="Quail M.A."/>
            <person name="Urushihara H."/>
            <person name="Hernandez J."/>
            <person name="Rabbinowitsch E."/>
            <person name="Steffen D."/>
            <person name="Sanders M."/>
            <person name="Ma J."/>
            <person name="Kohara Y."/>
            <person name="Sharp S."/>
            <person name="Simmonds M."/>
            <person name="Spiegler S."/>
            <person name="Tivey A."/>
            <person name="Sugano S."/>
            <person name="White B."/>
            <person name="Walker D."/>
            <person name="Woodward J."/>
            <person name="Winckler T."/>
            <person name="Tanaka Y."/>
            <person name="Shaulsky G."/>
            <person name="Schleicher M."/>
            <person name="Weinstock G."/>
            <person name="Rosenthal A."/>
            <person name="Cox E.C."/>
            <person name="Chisholm R.L."/>
            <person name="Gibbs R."/>
            <person name="Loomis W.F."/>
            <person name="Platzer M."/>
            <person name="Kay R.R."/>
            <person name="Williams J."/>
            <person name="Dear P.H."/>
            <person name="Noegel A.A."/>
            <person name="Barrell B."/>
            <person name="Kuspa A."/>
        </authorList>
    </citation>
    <scope>NUCLEOTIDE SEQUENCE [LARGE SCALE GENOMIC DNA]</scope>
    <source>
        <strain evidence="12 13">AX4</strain>
    </source>
</reference>
<dbReference type="FunFam" id="4.10.1000.40:FF:000006">
    <property type="entry name" value="Zinc finger CCCH domain-containing protein 14"/>
    <property type="match status" value="1"/>
</dbReference>
<dbReference type="KEGG" id="ddi:DDB_G0270816"/>
<dbReference type="STRING" id="44689.Q55BM8"/>
<comment type="similarity">
    <text evidence="2">Belongs to the ZC3H14 family.</text>
</comment>
<evidence type="ECO:0000256" key="9">
    <source>
        <dbReference type="PROSITE-ProRule" id="PRU00723"/>
    </source>
</evidence>
<dbReference type="EMBL" id="AAFI02000005">
    <property type="protein sequence ID" value="EAL72758.1"/>
    <property type="molecule type" value="Genomic_DNA"/>
</dbReference>
<dbReference type="GO" id="GO:0043488">
    <property type="term" value="P:regulation of mRNA stability"/>
    <property type="evidence" value="ECO:0007669"/>
    <property type="project" value="InterPro"/>
</dbReference>
<dbReference type="dictyBase" id="DDB_G0270816"/>
<dbReference type="PROSITE" id="PS50103">
    <property type="entry name" value="ZF_C3H1"/>
    <property type="match status" value="2"/>
</dbReference>
<dbReference type="GlyGen" id="Q55BM8">
    <property type="glycosylation" value="1 site"/>
</dbReference>
<keyword evidence="6 9" id="KW-0863">Zinc-finger</keyword>
<evidence type="ECO:0000256" key="10">
    <source>
        <dbReference type="SAM" id="MobiDB-lite"/>
    </source>
</evidence>
<keyword evidence="7 9" id="KW-0862">Zinc</keyword>
<evidence type="ECO:0000259" key="11">
    <source>
        <dbReference type="PROSITE" id="PS50103"/>
    </source>
</evidence>
<dbReference type="Gene3D" id="1.10.340.40">
    <property type="entry name" value="Nuclear abundant poly(A) RNA-bind protein 2, N-terminal domain"/>
    <property type="match status" value="1"/>
</dbReference>
<keyword evidence="13" id="KW-1185">Reference proteome</keyword>
<feature type="zinc finger region" description="C3H1-type" evidence="9">
    <location>
        <begin position="280"/>
        <end position="313"/>
    </location>
</feature>
<dbReference type="FunFam" id="1.10.340.40:FF:000004">
    <property type="entry name" value="Zinc finger CCCH domain-containing protein 14"/>
    <property type="match status" value="1"/>
</dbReference>
<dbReference type="Proteomes" id="UP000002195">
    <property type="component" value="Unassembled WGS sequence"/>
</dbReference>
<dbReference type="HOGENOM" id="CLU_579294_0_0_1"/>
<dbReference type="PANTHER" id="PTHR14738">
    <property type="entry name" value="ZINC FINGER CCCH DOMAIN-CONTAINING PROTEIN 14"/>
    <property type="match status" value="1"/>
</dbReference>
<feature type="region of interest" description="Disordered" evidence="10">
    <location>
        <begin position="154"/>
        <end position="252"/>
    </location>
</feature>
<dbReference type="GO" id="GO:0008143">
    <property type="term" value="F:poly(A) binding"/>
    <property type="evidence" value="ECO:0007669"/>
    <property type="project" value="InterPro"/>
</dbReference>
<feature type="compositionally biased region" description="Acidic residues" evidence="10">
    <location>
        <begin position="461"/>
        <end position="472"/>
    </location>
</feature>
<dbReference type="PANTHER" id="PTHR14738:SF29">
    <property type="entry name" value="ZINC FINGER CCCH DOMAIN-CONTAINING PROTEIN 14"/>
    <property type="match status" value="1"/>
</dbReference>
<organism evidence="12 13">
    <name type="scientific">Dictyostelium discoideum</name>
    <name type="common">Social amoeba</name>
    <dbReference type="NCBI Taxonomy" id="44689"/>
    <lineage>
        <taxon>Eukaryota</taxon>
        <taxon>Amoebozoa</taxon>
        <taxon>Evosea</taxon>
        <taxon>Eumycetozoa</taxon>
        <taxon>Dictyostelia</taxon>
        <taxon>Dictyosteliales</taxon>
        <taxon>Dictyosteliaceae</taxon>
        <taxon>Dictyostelium</taxon>
    </lineage>
</organism>
<dbReference type="OMA" id="EIPCRNG"/>
<protein>
    <recommendedName>
        <fullName evidence="3">Zinc finger CCCH domain-containing protein 14</fullName>
    </recommendedName>
</protein>
<dbReference type="PaxDb" id="44689-DDB0202048"/>
<dbReference type="AlphaFoldDB" id="Q55BM8"/>
<feature type="region of interest" description="Disordered" evidence="10">
    <location>
        <begin position="112"/>
        <end position="131"/>
    </location>
</feature>
<dbReference type="eggNOG" id="KOG3702">
    <property type="taxonomic scope" value="Eukaryota"/>
</dbReference>
<feature type="compositionally biased region" description="Low complexity" evidence="10">
    <location>
        <begin position="112"/>
        <end position="130"/>
    </location>
</feature>
<dbReference type="RefSeq" id="XP_646803.1">
    <property type="nucleotide sequence ID" value="XM_641711.1"/>
</dbReference>
<keyword evidence="8" id="KW-0539">Nucleus</keyword>
<dbReference type="VEuPathDB" id="AmoebaDB:DDB_G0270816"/>
<dbReference type="GO" id="GO:0008270">
    <property type="term" value="F:zinc ion binding"/>
    <property type="evidence" value="ECO:0007669"/>
    <property type="project" value="UniProtKB-KW"/>
</dbReference>
<evidence type="ECO:0000313" key="12">
    <source>
        <dbReference type="EMBL" id="EAL72758.1"/>
    </source>
</evidence>
<dbReference type="InterPro" id="IPR040366">
    <property type="entry name" value="Nab2/ZC3H14"/>
</dbReference>
<dbReference type="GeneID" id="8617776"/>
<comment type="subcellular location">
    <subcellularLocation>
        <location evidence="1">Nucleus</location>
    </subcellularLocation>
</comment>
<gene>
    <name evidence="12" type="ORF">DDB_G0270816</name>
</gene>
<evidence type="ECO:0000256" key="2">
    <source>
        <dbReference type="ARBA" id="ARBA00008423"/>
    </source>
</evidence>
<feature type="compositionally biased region" description="Low complexity" evidence="10">
    <location>
        <begin position="193"/>
        <end position="212"/>
    </location>
</feature>
<feature type="domain" description="C3H1-type" evidence="11">
    <location>
        <begin position="356"/>
        <end position="390"/>
    </location>
</feature>
<dbReference type="InterPro" id="IPR043094">
    <property type="entry name" value="Nab2/ZC3H14_N_sf"/>
</dbReference>
<evidence type="ECO:0000313" key="13">
    <source>
        <dbReference type="Proteomes" id="UP000002195"/>
    </source>
</evidence>
<feature type="zinc finger region" description="C3H1-type" evidence="9">
    <location>
        <begin position="356"/>
        <end position="390"/>
    </location>
</feature>
<feature type="domain" description="C3H1-type" evidence="11">
    <location>
        <begin position="280"/>
        <end position="313"/>
    </location>
</feature>
<proteinExistence type="inferred from homology"/>
<comment type="caution">
    <text evidence="12">The sequence shown here is derived from an EMBL/GenBank/DDBJ whole genome shotgun (WGS) entry which is preliminary data.</text>
</comment>